<dbReference type="STRING" id="1050202.GCA_000384035_01825"/>
<dbReference type="InParanoid" id="A0A2T0GVF8"/>
<dbReference type="AlphaFoldDB" id="A0A2T0GVF8"/>
<accession>A0A2T0GVF8</accession>
<evidence type="ECO:0000313" key="2">
    <source>
        <dbReference type="EMBL" id="PRW63084.1"/>
    </source>
</evidence>
<dbReference type="RefSeq" id="WP_106114096.1">
    <property type="nucleotide sequence ID" value="NZ_PVSR01000020.1"/>
</dbReference>
<proteinExistence type="predicted"/>
<dbReference type="InterPro" id="IPR038721">
    <property type="entry name" value="IS701-like_DDE_dom"/>
</dbReference>
<dbReference type="Pfam" id="PF13546">
    <property type="entry name" value="DDE_5"/>
    <property type="match status" value="1"/>
</dbReference>
<protein>
    <submittedName>
        <fullName evidence="2">Transposase</fullName>
    </submittedName>
</protein>
<name>A0A2T0GVF8_ACTMO</name>
<organism evidence="2 3">
    <name type="scientific">Actinopolyspora mortivallis</name>
    <dbReference type="NCBI Taxonomy" id="33906"/>
    <lineage>
        <taxon>Bacteria</taxon>
        <taxon>Bacillati</taxon>
        <taxon>Actinomycetota</taxon>
        <taxon>Actinomycetes</taxon>
        <taxon>Actinopolysporales</taxon>
        <taxon>Actinopolysporaceae</taxon>
        <taxon>Actinopolyspora</taxon>
    </lineage>
</organism>
<dbReference type="Proteomes" id="UP000239352">
    <property type="component" value="Unassembled WGS sequence"/>
</dbReference>
<comment type="caution">
    <text evidence="2">The sequence shown here is derived from an EMBL/GenBank/DDBJ whole genome shotgun (WGS) entry which is preliminary data.</text>
</comment>
<gene>
    <name evidence="2" type="ORF">CEP50_12370</name>
</gene>
<evidence type="ECO:0000313" key="3">
    <source>
        <dbReference type="Proteomes" id="UP000239352"/>
    </source>
</evidence>
<dbReference type="InterPro" id="IPR039365">
    <property type="entry name" value="IS701-like"/>
</dbReference>
<reference evidence="2 3" key="1">
    <citation type="submission" date="2018-03" db="EMBL/GenBank/DDBJ databases">
        <title>Actinopolyspora mortivallis from Sahara, screening for active biomolecules.</title>
        <authorList>
            <person name="Selama O."/>
            <person name="Wellington E.M.H."/>
            <person name="Hacene H."/>
        </authorList>
    </citation>
    <scope>NUCLEOTIDE SEQUENCE [LARGE SCALE GENOMIC DNA]</scope>
    <source>
        <strain evidence="2 3">M5A</strain>
    </source>
</reference>
<sequence length="396" mass="44674">MPQLDQARTTEYAVTDRLCVRRTLAELCTTLFAFLPRADQRHKGEQYLTGLLRTPGKKSIRNISAFLEEKVNEQSLHHFVNDSTWDWTPMWDALGRYLASHSPPRAWVAHTMIIPKSGEHSVGVTRLFCSERGQALSAQQAVGIWGVTTDTATPVNWRLHLPGSWIRNSTKRNRASIPPDAVTGSLADSVVRAYRDAPARHHVPERPLVVDARQMDTSELIGKLCRDRVPHMSRINEDTRLVPTDPAMSGWSEEPVQAERILRAVRNQRSRVTPIFPHTSETAELATTVRVRLPNPAGSARRGRTSREFVLFGLGRTRAHWPEQLWLTDMTTASPTALLQLSHLNQRVARHGVRRVEHRGIRDFVGRSFAGWHRHAALVSAAHTAVELAERDTAHH</sequence>
<feature type="domain" description="Transposase IS701-like DDE" evidence="1">
    <location>
        <begin position="31"/>
        <end position="247"/>
    </location>
</feature>
<evidence type="ECO:0000259" key="1">
    <source>
        <dbReference type="Pfam" id="PF13546"/>
    </source>
</evidence>
<keyword evidence="3" id="KW-1185">Reference proteome</keyword>
<dbReference type="EMBL" id="PVSR01000020">
    <property type="protein sequence ID" value="PRW63084.1"/>
    <property type="molecule type" value="Genomic_DNA"/>
</dbReference>
<dbReference type="PANTHER" id="PTHR33627:SF1">
    <property type="entry name" value="TRANSPOSASE"/>
    <property type="match status" value="1"/>
</dbReference>
<dbReference type="PANTHER" id="PTHR33627">
    <property type="entry name" value="TRANSPOSASE"/>
    <property type="match status" value="1"/>
</dbReference>